<dbReference type="AlphaFoldDB" id="A0A9N7YCU3"/>
<dbReference type="Proteomes" id="UP001153269">
    <property type="component" value="Unassembled WGS sequence"/>
</dbReference>
<comment type="caution">
    <text evidence="2">The sequence shown here is derived from an EMBL/GenBank/DDBJ whole genome shotgun (WGS) entry which is preliminary data.</text>
</comment>
<accession>A0A9N7YCU3</accession>
<keyword evidence="3" id="KW-1185">Reference proteome</keyword>
<organism evidence="2 3">
    <name type="scientific">Pleuronectes platessa</name>
    <name type="common">European plaice</name>
    <dbReference type="NCBI Taxonomy" id="8262"/>
    <lineage>
        <taxon>Eukaryota</taxon>
        <taxon>Metazoa</taxon>
        <taxon>Chordata</taxon>
        <taxon>Craniata</taxon>
        <taxon>Vertebrata</taxon>
        <taxon>Euteleostomi</taxon>
        <taxon>Actinopterygii</taxon>
        <taxon>Neopterygii</taxon>
        <taxon>Teleostei</taxon>
        <taxon>Neoteleostei</taxon>
        <taxon>Acanthomorphata</taxon>
        <taxon>Carangaria</taxon>
        <taxon>Pleuronectiformes</taxon>
        <taxon>Pleuronectoidei</taxon>
        <taxon>Pleuronectidae</taxon>
        <taxon>Pleuronectes</taxon>
    </lineage>
</organism>
<evidence type="ECO:0000256" key="1">
    <source>
        <dbReference type="SAM" id="MobiDB-lite"/>
    </source>
</evidence>
<reference evidence="2" key="1">
    <citation type="submission" date="2020-03" db="EMBL/GenBank/DDBJ databases">
        <authorList>
            <person name="Weist P."/>
        </authorList>
    </citation>
    <scope>NUCLEOTIDE SEQUENCE</scope>
</reference>
<proteinExistence type="predicted"/>
<dbReference type="EMBL" id="CADEAL010000500">
    <property type="protein sequence ID" value="CAB1421023.1"/>
    <property type="molecule type" value="Genomic_DNA"/>
</dbReference>
<name>A0A9N7YCU3_PLEPL</name>
<evidence type="ECO:0000313" key="3">
    <source>
        <dbReference type="Proteomes" id="UP001153269"/>
    </source>
</evidence>
<gene>
    <name evidence="2" type="ORF">PLEPLA_LOCUS8904</name>
</gene>
<sequence>MVKNSKVIGRRERSATSGHLTSRDAGLSETHLGWTGSDGRWAPARSLLRGVAGRIHHQRRGTPPDTHVLESISRRERKGEETELKREMTRVDLFKQLKDDV</sequence>
<feature type="region of interest" description="Disordered" evidence="1">
    <location>
        <begin position="1"/>
        <end position="36"/>
    </location>
</feature>
<evidence type="ECO:0000313" key="2">
    <source>
        <dbReference type="EMBL" id="CAB1421023.1"/>
    </source>
</evidence>
<protein>
    <submittedName>
        <fullName evidence="2">Uncharacterized protein</fullName>
    </submittedName>
</protein>